<dbReference type="RefSeq" id="WP_072974101.1">
    <property type="nucleotide sequence ID" value="NZ_FQTY01000003.1"/>
</dbReference>
<evidence type="ECO:0000256" key="7">
    <source>
        <dbReference type="ARBA" id="ARBA00023239"/>
    </source>
</evidence>
<proteinExistence type="inferred from homology"/>
<sequence length="195" mass="22887">MCGRFSLDTNIDMLIERYKAIKTVGRFNPQEEVFPTNMVPIVINNNNNNELKIMKWGFMPAFTKKPIINARTETVDIKPLFKNSFYSRRCLVPVTSFFEWQNINGKKIKRKISVKDENIFSLAGLYNVFRDTDGKEYESFTIITTDANETMKEIHHRMPVILPREMEKYWLDTSSEDLDIIKSIMKPYDGKIKIV</sequence>
<dbReference type="GO" id="GO:0008233">
    <property type="term" value="F:peptidase activity"/>
    <property type="evidence" value="ECO:0007669"/>
    <property type="project" value="UniProtKB-KW"/>
</dbReference>
<dbReference type="EC" id="3.4.-.-" evidence="8"/>
<dbReference type="GO" id="GO:0006508">
    <property type="term" value="P:proteolysis"/>
    <property type="evidence" value="ECO:0007669"/>
    <property type="project" value="UniProtKB-KW"/>
</dbReference>
<dbReference type="GO" id="GO:0106300">
    <property type="term" value="P:protein-DNA covalent cross-linking repair"/>
    <property type="evidence" value="ECO:0007669"/>
    <property type="project" value="InterPro"/>
</dbReference>
<dbReference type="PANTHER" id="PTHR13604">
    <property type="entry name" value="DC12-RELATED"/>
    <property type="match status" value="1"/>
</dbReference>
<protein>
    <recommendedName>
        <fullName evidence="8">Abasic site processing protein</fullName>
        <ecNumber evidence="8">3.4.-.-</ecNumber>
    </recommendedName>
</protein>
<dbReference type="Pfam" id="PF02586">
    <property type="entry name" value="SRAP"/>
    <property type="match status" value="1"/>
</dbReference>
<evidence type="ECO:0000313" key="9">
    <source>
        <dbReference type="EMBL" id="SHE57010.1"/>
    </source>
</evidence>
<evidence type="ECO:0000256" key="6">
    <source>
        <dbReference type="ARBA" id="ARBA00023125"/>
    </source>
</evidence>
<dbReference type="GO" id="GO:0016829">
    <property type="term" value="F:lyase activity"/>
    <property type="evidence" value="ECO:0007669"/>
    <property type="project" value="UniProtKB-KW"/>
</dbReference>
<keyword evidence="7" id="KW-0456">Lyase</keyword>
<gene>
    <name evidence="9" type="ORF">SAMN02745784_01130</name>
</gene>
<dbReference type="Gene3D" id="3.90.1680.10">
    <property type="entry name" value="SOS response associated peptidase-like"/>
    <property type="match status" value="1"/>
</dbReference>
<keyword evidence="6" id="KW-0238">DNA-binding</keyword>
<organism evidence="9 10">
    <name type="scientific">Tissierella praeacuta DSM 18095</name>
    <dbReference type="NCBI Taxonomy" id="1123404"/>
    <lineage>
        <taxon>Bacteria</taxon>
        <taxon>Bacillati</taxon>
        <taxon>Bacillota</taxon>
        <taxon>Tissierellia</taxon>
        <taxon>Tissierellales</taxon>
        <taxon>Tissierellaceae</taxon>
        <taxon>Tissierella</taxon>
    </lineage>
</organism>
<evidence type="ECO:0000256" key="8">
    <source>
        <dbReference type="RuleBase" id="RU364100"/>
    </source>
</evidence>
<keyword evidence="3" id="KW-0227">DNA damage</keyword>
<dbReference type="InterPro" id="IPR036590">
    <property type="entry name" value="SRAP-like"/>
</dbReference>
<keyword evidence="5" id="KW-0190">Covalent protein-DNA linkage</keyword>
<evidence type="ECO:0000256" key="5">
    <source>
        <dbReference type="ARBA" id="ARBA00023124"/>
    </source>
</evidence>
<dbReference type="Proteomes" id="UP000184114">
    <property type="component" value="Unassembled WGS sequence"/>
</dbReference>
<accession>A0A1M4UKA9</accession>
<dbReference type="PANTHER" id="PTHR13604:SF0">
    <property type="entry name" value="ABASIC SITE PROCESSING PROTEIN HMCES"/>
    <property type="match status" value="1"/>
</dbReference>
<keyword evidence="4 8" id="KW-0378">Hydrolase</keyword>
<keyword evidence="10" id="KW-1185">Reference proteome</keyword>
<evidence type="ECO:0000256" key="3">
    <source>
        <dbReference type="ARBA" id="ARBA00022763"/>
    </source>
</evidence>
<comment type="similarity">
    <text evidence="1 8">Belongs to the SOS response-associated peptidase family.</text>
</comment>
<evidence type="ECO:0000313" key="10">
    <source>
        <dbReference type="Proteomes" id="UP000184114"/>
    </source>
</evidence>
<dbReference type="SUPFAM" id="SSF143081">
    <property type="entry name" value="BB1717-like"/>
    <property type="match status" value="1"/>
</dbReference>
<dbReference type="AlphaFoldDB" id="A0A1M4UKA9"/>
<dbReference type="GO" id="GO:0003697">
    <property type="term" value="F:single-stranded DNA binding"/>
    <property type="evidence" value="ECO:0007669"/>
    <property type="project" value="InterPro"/>
</dbReference>
<evidence type="ECO:0000256" key="2">
    <source>
        <dbReference type="ARBA" id="ARBA00022670"/>
    </source>
</evidence>
<evidence type="ECO:0000256" key="4">
    <source>
        <dbReference type="ARBA" id="ARBA00022801"/>
    </source>
</evidence>
<dbReference type="EMBL" id="FQTY01000003">
    <property type="protein sequence ID" value="SHE57010.1"/>
    <property type="molecule type" value="Genomic_DNA"/>
</dbReference>
<dbReference type="InterPro" id="IPR003738">
    <property type="entry name" value="SRAP"/>
</dbReference>
<name>A0A1M4UKA9_9FIRM</name>
<keyword evidence="2 8" id="KW-0645">Protease</keyword>
<reference evidence="10" key="1">
    <citation type="submission" date="2016-11" db="EMBL/GenBank/DDBJ databases">
        <authorList>
            <person name="Varghese N."/>
            <person name="Submissions S."/>
        </authorList>
    </citation>
    <scope>NUCLEOTIDE SEQUENCE [LARGE SCALE GENOMIC DNA]</scope>
    <source>
        <strain evidence="10">DSM 18095</strain>
    </source>
</reference>
<dbReference type="GeneID" id="90996054"/>
<evidence type="ECO:0000256" key="1">
    <source>
        <dbReference type="ARBA" id="ARBA00008136"/>
    </source>
</evidence>